<keyword evidence="2" id="KW-1185">Reference proteome</keyword>
<comment type="caution">
    <text evidence="1">The sequence shown here is derived from an EMBL/GenBank/DDBJ whole genome shotgun (WGS) entry which is preliminary data.</text>
</comment>
<proteinExistence type="predicted"/>
<protein>
    <recommendedName>
        <fullName evidence="3">RES domain-containing protein</fullName>
    </recommendedName>
</protein>
<sequence>MFRASSLPQLATPWEDEYVGLRYRGAAQLRDGSTLPCVVFQSRERTVEFISRRLREETDPLTYQILVQSYLTASGVSELDVTGALSSRFAWPTELLQEIRGETMMGYTAFVAEMKDAQAFNYLVESARFEFIELPDGYEWADIKTIKSGMVYSSTRGMEAFTPERRKDTRFLGAKHYFTCYVTNLS</sequence>
<evidence type="ECO:0008006" key="3">
    <source>
        <dbReference type="Google" id="ProtNLM"/>
    </source>
</evidence>
<accession>A0ABV8SQZ7</accession>
<dbReference type="RefSeq" id="WP_380596461.1">
    <property type="nucleotide sequence ID" value="NZ_JBHSDU010000003.1"/>
</dbReference>
<dbReference type="Proteomes" id="UP001595904">
    <property type="component" value="Unassembled WGS sequence"/>
</dbReference>
<dbReference type="EMBL" id="JBHSDU010000003">
    <property type="protein sequence ID" value="MFC4309407.1"/>
    <property type="molecule type" value="Genomic_DNA"/>
</dbReference>
<evidence type="ECO:0000313" key="2">
    <source>
        <dbReference type="Proteomes" id="UP001595904"/>
    </source>
</evidence>
<gene>
    <name evidence="1" type="ORF">ACFPN2_09970</name>
</gene>
<reference evidence="2" key="1">
    <citation type="journal article" date="2019" name="Int. J. Syst. Evol. Microbiol.">
        <title>The Global Catalogue of Microorganisms (GCM) 10K type strain sequencing project: providing services to taxonomists for standard genome sequencing and annotation.</title>
        <authorList>
            <consortium name="The Broad Institute Genomics Platform"/>
            <consortium name="The Broad Institute Genome Sequencing Center for Infectious Disease"/>
            <person name="Wu L."/>
            <person name="Ma J."/>
        </authorList>
    </citation>
    <scope>NUCLEOTIDE SEQUENCE [LARGE SCALE GENOMIC DNA]</scope>
    <source>
        <strain evidence="2">CGMCC 1.10759</strain>
    </source>
</reference>
<evidence type="ECO:0000313" key="1">
    <source>
        <dbReference type="EMBL" id="MFC4309407.1"/>
    </source>
</evidence>
<organism evidence="1 2">
    <name type="scientific">Steroidobacter flavus</name>
    <dbReference type="NCBI Taxonomy" id="1842136"/>
    <lineage>
        <taxon>Bacteria</taxon>
        <taxon>Pseudomonadati</taxon>
        <taxon>Pseudomonadota</taxon>
        <taxon>Gammaproteobacteria</taxon>
        <taxon>Steroidobacterales</taxon>
        <taxon>Steroidobacteraceae</taxon>
        <taxon>Steroidobacter</taxon>
    </lineage>
</organism>
<name>A0ABV8SQZ7_9GAMM</name>